<proteinExistence type="predicted"/>
<evidence type="ECO:0000256" key="1">
    <source>
        <dbReference type="ARBA" id="ARBA00022723"/>
    </source>
</evidence>
<dbReference type="Proteomes" id="UP000594263">
    <property type="component" value="Unplaced"/>
</dbReference>
<sequence length="142" mass="15461">MKKCELCKFPARLHCESDQANLCAECDLKVHEANFLVARHSRRLLCLTCQAPTPWEASGARLGNTVTECDACVEGGRGGSEGVVVHDEVFADDDNYFDGSRAECEGGDEEEMEEEEEDESQVMPWSPTPPPAASSSSSDETS</sequence>
<feature type="domain" description="B box-type" evidence="5">
    <location>
        <begin position="1"/>
        <end position="45"/>
    </location>
</feature>
<evidence type="ECO:0000256" key="4">
    <source>
        <dbReference type="SAM" id="MobiDB-lite"/>
    </source>
</evidence>
<name>A0A7N0TKU9_KALFE</name>
<dbReference type="PANTHER" id="PTHR31717:SF60">
    <property type="entry name" value="B-BOX TYPE ZINC FINGER FAMILY PROTEIN"/>
    <property type="match status" value="1"/>
</dbReference>
<feature type="compositionally biased region" description="Low complexity" evidence="4">
    <location>
        <begin position="133"/>
        <end position="142"/>
    </location>
</feature>
<dbReference type="Gramene" id="Kaladp0039s0435.1.v1.1">
    <property type="protein sequence ID" value="Kaladp0039s0435.1.v1.1.CDS.1"/>
    <property type="gene ID" value="Kaladp0039s0435.v1.1"/>
</dbReference>
<reference evidence="6" key="1">
    <citation type="submission" date="2021-01" db="UniProtKB">
        <authorList>
            <consortium name="EnsemblPlants"/>
        </authorList>
    </citation>
    <scope>IDENTIFICATION</scope>
</reference>
<feature type="compositionally biased region" description="Acidic residues" evidence="4">
    <location>
        <begin position="105"/>
        <end position="120"/>
    </location>
</feature>
<keyword evidence="2" id="KW-0863">Zinc-finger</keyword>
<evidence type="ECO:0000256" key="3">
    <source>
        <dbReference type="ARBA" id="ARBA00022833"/>
    </source>
</evidence>
<organism evidence="6 7">
    <name type="scientific">Kalanchoe fedtschenkoi</name>
    <name type="common">Lavender scallops</name>
    <name type="synonym">South American air plant</name>
    <dbReference type="NCBI Taxonomy" id="63787"/>
    <lineage>
        <taxon>Eukaryota</taxon>
        <taxon>Viridiplantae</taxon>
        <taxon>Streptophyta</taxon>
        <taxon>Embryophyta</taxon>
        <taxon>Tracheophyta</taxon>
        <taxon>Spermatophyta</taxon>
        <taxon>Magnoliopsida</taxon>
        <taxon>eudicotyledons</taxon>
        <taxon>Gunneridae</taxon>
        <taxon>Pentapetalae</taxon>
        <taxon>Saxifragales</taxon>
        <taxon>Crassulaceae</taxon>
        <taxon>Kalanchoe</taxon>
    </lineage>
</organism>
<keyword evidence="1" id="KW-0479">Metal-binding</keyword>
<evidence type="ECO:0000259" key="5">
    <source>
        <dbReference type="SMART" id="SM00336"/>
    </source>
</evidence>
<evidence type="ECO:0000256" key="2">
    <source>
        <dbReference type="ARBA" id="ARBA00022771"/>
    </source>
</evidence>
<dbReference type="Pfam" id="PF00643">
    <property type="entry name" value="zf-B_box"/>
    <property type="match status" value="1"/>
</dbReference>
<protein>
    <recommendedName>
        <fullName evidence="5">B box-type domain-containing protein</fullName>
    </recommendedName>
</protein>
<dbReference type="EnsemblPlants" id="Kaladp0039s0435.1.v1.1">
    <property type="protein sequence ID" value="Kaladp0039s0435.1.v1.1.CDS.1"/>
    <property type="gene ID" value="Kaladp0039s0435.v1.1"/>
</dbReference>
<accession>A0A7N0TKU9</accession>
<keyword evidence="7" id="KW-1185">Reference proteome</keyword>
<evidence type="ECO:0000313" key="7">
    <source>
        <dbReference type="Proteomes" id="UP000594263"/>
    </source>
</evidence>
<dbReference type="OMA" id="HHEFYFA"/>
<evidence type="ECO:0000313" key="6">
    <source>
        <dbReference type="EnsemblPlants" id="Kaladp0039s0435.1.v1.1.CDS.1"/>
    </source>
</evidence>
<dbReference type="CDD" id="cd19821">
    <property type="entry name" value="Bbox1_BBX-like"/>
    <property type="match status" value="1"/>
</dbReference>
<keyword evidence="3" id="KW-0862">Zinc</keyword>
<dbReference type="InterPro" id="IPR049808">
    <property type="entry name" value="CONSTANS-like_Bbox1"/>
</dbReference>
<dbReference type="GO" id="GO:0008270">
    <property type="term" value="F:zinc ion binding"/>
    <property type="evidence" value="ECO:0007669"/>
    <property type="project" value="UniProtKB-KW"/>
</dbReference>
<feature type="region of interest" description="Disordered" evidence="4">
    <location>
        <begin position="94"/>
        <end position="142"/>
    </location>
</feature>
<dbReference type="SMART" id="SM00336">
    <property type="entry name" value="BBOX"/>
    <property type="match status" value="1"/>
</dbReference>
<dbReference type="AlphaFoldDB" id="A0A7N0TKU9"/>
<dbReference type="PANTHER" id="PTHR31717">
    <property type="entry name" value="ZINC FINGER PROTEIN CONSTANS-LIKE 10"/>
    <property type="match status" value="1"/>
</dbReference>
<dbReference type="InterPro" id="IPR000315">
    <property type="entry name" value="Znf_B-box"/>
</dbReference>